<dbReference type="PANTHER" id="PTHR33785:SF2">
    <property type="entry name" value="DUF1685 DOMAIN-CONTAINING PROTEIN"/>
    <property type="match status" value="1"/>
</dbReference>
<dbReference type="EMBL" id="JARPOI010000003">
    <property type="protein sequence ID" value="KAJ9184271.1"/>
    <property type="molecule type" value="Genomic_DNA"/>
</dbReference>
<name>A0ABQ9MVW3_HEVBR</name>
<dbReference type="PANTHER" id="PTHR33785">
    <property type="entry name" value="OS06G0550800 PROTEIN"/>
    <property type="match status" value="1"/>
</dbReference>
<comment type="caution">
    <text evidence="1">The sequence shown here is derived from an EMBL/GenBank/DDBJ whole genome shotgun (WGS) entry which is preliminary data.</text>
</comment>
<organism evidence="1 2">
    <name type="scientific">Hevea brasiliensis</name>
    <name type="common">Para rubber tree</name>
    <name type="synonym">Siphonia brasiliensis</name>
    <dbReference type="NCBI Taxonomy" id="3981"/>
    <lineage>
        <taxon>Eukaryota</taxon>
        <taxon>Viridiplantae</taxon>
        <taxon>Streptophyta</taxon>
        <taxon>Embryophyta</taxon>
        <taxon>Tracheophyta</taxon>
        <taxon>Spermatophyta</taxon>
        <taxon>Magnoliopsida</taxon>
        <taxon>eudicotyledons</taxon>
        <taxon>Gunneridae</taxon>
        <taxon>Pentapetalae</taxon>
        <taxon>rosids</taxon>
        <taxon>fabids</taxon>
        <taxon>Malpighiales</taxon>
        <taxon>Euphorbiaceae</taxon>
        <taxon>Crotonoideae</taxon>
        <taxon>Micrandreae</taxon>
        <taxon>Hevea</taxon>
    </lineage>
</organism>
<keyword evidence="2" id="KW-1185">Reference proteome</keyword>
<accession>A0ABQ9MVW3</accession>
<dbReference type="Proteomes" id="UP001174677">
    <property type="component" value="Chromosome 3"/>
</dbReference>
<protein>
    <submittedName>
        <fullName evidence="1">Uncharacterized protein</fullName>
    </submittedName>
</protein>
<evidence type="ECO:0000313" key="2">
    <source>
        <dbReference type="Proteomes" id="UP001174677"/>
    </source>
</evidence>
<evidence type="ECO:0000313" key="1">
    <source>
        <dbReference type="EMBL" id="KAJ9184271.1"/>
    </source>
</evidence>
<gene>
    <name evidence="1" type="ORF">P3X46_004015</name>
</gene>
<reference evidence="1" key="1">
    <citation type="journal article" date="2023" name="Plant Biotechnol. J.">
        <title>Chromosome-level wild Hevea brasiliensis genome provides new tools for genomic-assisted breeding and valuable loci to elevate rubber yield.</title>
        <authorList>
            <person name="Cheng H."/>
            <person name="Song X."/>
            <person name="Hu Y."/>
            <person name="Wu T."/>
            <person name="Yang Q."/>
            <person name="An Z."/>
            <person name="Feng S."/>
            <person name="Deng Z."/>
            <person name="Wu W."/>
            <person name="Zeng X."/>
            <person name="Tu M."/>
            <person name="Wang X."/>
            <person name="Huang H."/>
        </authorList>
    </citation>
    <scope>NUCLEOTIDE SEQUENCE</scope>
    <source>
        <strain evidence="1">MT/VB/25A 57/8</strain>
    </source>
</reference>
<proteinExistence type="predicted"/>
<sequence length="236" mass="27099">MADLCSLCLLGVMDRLWFHQIILFSESESSTVLFPKTLKQQTPLITESLVHLASSLSLATSPDEEIEEPSITLELNNHKQEEEEEEGKVIVDQKERPTRLNNLRKLQKFMSCRSLGELELEEVKGFMDLGFIFKKEHISPRMISVVPGLVRLGLYKNKHNNKLFNSKVPEDDDIHTEKQEEAEGIIRPYLSEAWLIKRPDSPLLNLRLPRVSAAADMKKHLKFWARTVASVIQQEP</sequence>